<dbReference type="RefSeq" id="WP_091367751.1">
    <property type="nucleotide sequence ID" value="NZ_LT629740.1"/>
</dbReference>
<dbReference type="GO" id="GO:0006313">
    <property type="term" value="P:DNA transposition"/>
    <property type="evidence" value="ECO:0007669"/>
    <property type="project" value="InterPro"/>
</dbReference>
<dbReference type="GO" id="GO:0003677">
    <property type="term" value="F:DNA binding"/>
    <property type="evidence" value="ECO:0007669"/>
    <property type="project" value="InterPro"/>
</dbReference>
<dbReference type="EMBL" id="LT629740">
    <property type="protein sequence ID" value="SDR89416.1"/>
    <property type="molecule type" value="Genomic_DNA"/>
</dbReference>
<dbReference type="PANTHER" id="PTHR33293:SF1">
    <property type="entry name" value="INSERTION ELEMENT IS1 1 PROTEIN INSB-RELATED"/>
    <property type="match status" value="1"/>
</dbReference>
<comment type="similarity">
    <text evidence="2">Belongs to the transposase 27 family.</text>
</comment>
<keyword evidence="4" id="KW-0233">DNA recombination</keyword>
<comment type="function">
    <text evidence="1">Absolutely required for transposition of IS1.</text>
</comment>
<dbReference type="NCBIfam" id="NF033558">
    <property type="entry name" value="transpos_IS1"/>
    <property type="match status" value="1"/>
</dbReference>
<reference evidence="5 6" key="1">
    <citation type="submission" date="2016-10" db="EMBL/GenBank/DDBJ databases">
        <authorList>
            <person name="de Groot N.N."/>
        </authorList>
    </citation>
    <scope>NUCLEOTIDE SEQUENCE [LARGE SCALE GENOMIC DNA]</scope>
    <source>
        <strain evidence="5 6">MP1X4</strain>
    </source>
</reference>
<dbReference type="InterPro" id="IPR005063">
    <property type="entry name" value="Transposase_27"/>
</dbReference>
<evidence type="ECO:0000256" key="1">
    <source>
        <dbReference type="ARBA" id="ARBA00004091"/>
    </source>
</evidence>
<name>A0A1H1MRT3_MUCMA</name>
<accession>A0A1H1MRT3</accession>
<keyword evidence="3" id="KW-0815">Transposition</keyword>
<dbReference type="Proteomes" id="UP000199679">
    <property type="component" value="Chromosome I"/>
</dbReference>
<dbReference type="GO" id="GO:0004803">
    <property type="term" value="F:transposase activity"/>
    <property type="evidence" value="ECO:0007669"/>
    <property type="project" value="InterPro"/>
</dbReference>
<dbReference type="InterPro" id="IPR051354">
    <property type="entry name" value="Transposase_27_IS1"/>
</dbReference>
<gene>
    <name evidence="5" type="ORF">SAMN05216490_0146</name>
</gene>
<sequence length="234" mass="27099">MNRCNKSVVNPLCNGCNGLTIKHGLVHCRQRYRCKNCKRTQMGLYKNNACSLFINNKIVNYIKEGCGIRSIARLLQISTSTVLRRIKDIANCIKKPLMRSGRIFEVDELRTYIGNKNKECWVIYALDKETGQVADLKVGRRTKTNVKRVIDTLLIAKCKQIYTDGLGLYQQILPTTIHKVKRYGTNKIERKNLSLRTHLKRLNRRSICYSKKAVMLEACLKIYFWYDGCQFALP</sequence>
<organism evidence="5 6">
    <name type="scientific">Mucilaginibacter mallensis</name>
    <dbReference type="NCBI Taxonomy" id="652787"/>
    <lineage>
        <taxon>Bacteria</taxon>
        <taxon>Pseudomonadati</taxon>
        <taxon>Bacteroidota</taxon>
        <taxon>Sphingobacteriia</taxon>
        <taxon>Sphingobacteriales</taxon>
        <taxon>Sphingobacteriaceae</taxon>
        <taxon>Mucilaginibacter</taxon>
    </lineage>
</organism>
<evidence type="ECO:0000313" key="6">
    <source>
        <dbReference type="Proteomes" id="UP000199679"/>
    </source>
</evidence>
<evidence type="ECO:0000256" key="3">
    <source>
        <dbReference type="ARBA" id="ARBA00022578"/>
    </source>
</evidence>
<dbReference type="Pfam" id="PF03400">
    <property type="entry name" value="DDE_Tnp_IS1"/>
    <property type="match status" value="1"/>
</dbReference>
<protein>
    <submittedName>
        <fullName evidence="5">Transposase and inactivated derivatives, IS1 family</fullName>
    </submittedName>
</protein>
<dbReference type="OrthoDB" id="1086493at2"/>
<proteinExistence type="inferred from homology"/>
<keyword evidence="6" id="KW-1185">Reference proteome</keyword>
<evidence type="ECO:0000256" key="2">
    <source>
        <dbReference type="ARBA" id="ARBA00008841"/>
    </source>
</evidence>
<dbReference type="PANTHER" id="PTHR33293">
    <property type="entry name" value="INSERTION ELEMENT IS1 1 PROTEIN INSB-RELATED"/>
    <property type="match status" value="1"/>
</dbReference>
<evidence type="ECO:0000256" key="4">
    <source>
        <dbReference type="ARBA" id="ARBA00023172"/>
    </source>
</evidence>
<dbReference type="AlphaFoldDB" id="A0A1H1MRT3"/>
<evidence type="ECO:0000313" key="5">
    <source>
        <dbReference type="EMBL" id="SDR89416.1"/>
    </source>
</evidence>